<evidence type="ECO:0000256" key="3">
    <source>
        <dbReference type="ARBA" id="ARBA00022525"/>
    </source>
</evidence>
<dbReference type="PANTHER" id="PTHR36349:SF2">
    <property type="entry name" value="PROTEIN CLAVATA 3"/>
    <property type="match status" value="1"/>
</dbReference>
<organism evidence="7 8">
    <name type="scientific">Trema orientale</name>
    <name type="common">Charcoal tree</name>
    <name type="synonym">Celtis orientalis</name>
    <dbReference type="NCBI Taxonomy" id="63057"/>
    <lineage>
        <taxon>Eukaryota</taxon>
        <taxon>Viridiplantae</taxon>
        <taxon>Streptophyta</taxon>
        <taxon>Embryophyta</taxon>
        <taxon>Tracheophyta</taxon>
        <taxon>Spermatophyta</taxon>
        <taxon>Magnoliopsida</taxon>
        <taxon>eudicotyledons</taxon>
        <taxon>Gunneridae</taxon>
        <taxon>Pentapetalae</taxon>
        <taxon>rosids</taxon>
        <taxon>fabids</taxon>
        <taxon>Rosales</taxon>
        <taxon>Cannabaceae</taxon>
        <taxon>Trema</taxon>
    </lineage>
</organism>
<evidence type="ECO:0000256" key="6">
    <source>
        <dbReference type="SAM" id="MobiDB-lite"/>
    </source>
</evidence>
<dbReference type="GO" id="GO:0033612">
    <property type="term" value="F:receptor serine/threonine kinase binding"/>
    <property type="evidence" value="ECO:0007669"/>
    <property type="project" value="InterPro"/>
</dbReference>
<gene>
    <name evidence="7" type="ORF">TorRG33x02_323890</name>
</gene>
<keyword evidence="3" id="KW-0964">Secreted</keyword>
<evidence type="ECO:0000256" key="1">
    <source>
        <dbReference type="ARBA" id="ARBA00004613"/>
    </source>
</evidence>
<proteinExistence type="inferred from homology"/>
<dbReference type="GO" id="GO:0005576">
    <property type="term" value="C:extracellular region"/>
    <property type="evidence" value="ECO:0007669"/>
    <property type="project" value="UniProtKB-SubCell"/>
</dbReference>
<sequence length="103" mass="11029">MADCNASGKMYGCFFADEAGGFPAAVSYNRKSENSDEQQVLLQVLTGLKEKKEVTKDGTLMRKSDASSGNGDSKLSDCELRKVPSGPDPLHHNGNGPKKPRSP</sequence>
<evidence type="ECO:0000313" key="7">
    <source>
        <dbReference type="EMBL" id="PON47269.1"/>
    </source>
</evidence>
<dbReference type="GO" id="GO:0030154">
    <property type="term" value="P:cell differentiation"/>
    <property type="evidence" value="ECO:0007669"/>
    <property type="project" value="UniProtKB-KW"/>
</dbReference>
<dbReference type="Proteomes" id="UP000237000">
    <property type="component" value="Unassembled WGS sequence"/>
</dbReference>
<dbReference type="PANTHER" id="PTHR36349">
    <property type="entry name" value="PROTEIN CLAVATA 3"/>
    <property type="match status" value="1"/>
</dbReference>
<keyword evidence="8" id="KW-1185">Reference proteome</keyword>
<feature type="region of interest" description="Disordered" evidence="6">
    <location>
        <begin position="56"/>
        <end position="103"/>
    </location>
</feature>
<dbReference type="InterPro" id="IPR044962">
    <property type="entry name" value="CLV3/ESR"/>
</dbReference>
<dbReference type="EMBL" id="JXTC01000538">
    <property type="protein sequence ID" value="PON47269.1"/>
    <property type="molecule type" value="Genomic_DNA"/>
</dbReference>
<evidence type="ECO:0000256" key="2">
    <source>
        <dbReference type="ARBA" id="ARBA00005416"/>
    </source>
</evidence>
<name>A0A2P5BER2_TREOI</name>
<accession>A0A2P5BER2</accession>
<keyword evidence="4" id="KW-0732">Signal</keyword>
<evidence type="ECO:0000256" key="5">
    <source>
        <dbReference type="ARBA" id="ARBA00022782"/>
    </source>
</evidence>
<dbReference type="AlphaFoldDB" id="A0A2P5BER2"/>
<evidence type="ECO:0000313" key="8">
    <source>
        <dbReference type="Proteomes" id="UP000237000"/>
    </source>
</evidence>
<dbReference type="InParanoid" id="A0A2P5BER2"/>
<comment type="similarity">
    <text evidence="2">Belongs to the CLV3/ESR signal peptide family.</text>
</comment>
<dbReference type="OrthoDB" id="1862509at2759"/>
<evidence type="ECO:0000256" key="4">
    <source>
        <dbReference type="ARBA" id="ARBA00022729"/>
    </source>
</evidence>
<protein>
    <submittedName>
        <fullName evidence="7">CLAVATA</fullName>
    </submittedName>
</protein>
<comment type="caution">
    <text evidence="7">The sequence shown here is derived from an EMBL/GenBank/DDBJ whole genome shotgun (WGS) entry which is preliminary data.</text>
</comment>
<feature type="compositionally biased region" description="Basic and acidic residues" evidence="6">
    <location>
        <begin position="56"/>
        <end position="65"/>
    </location>
</feature>
<keyword evidence="5" id="KW-0221">Differentiation</keyword>
<reference evidence="8" key="1">
    <citation type="submission" date="2016-06" db="EMBL/GenBank/DDBJ databases">
        <title>Parallel loss of symbiosis genes in relatives of nitrogen-fixing non-legume Parasponia.</title>
        <authorList>
            <person name="Van Velzen R."/>
            <person name="Holmer R."/>
            <person name="Bu F."/>
            <person name="Rutten L."/>
            <person name="Van Zeijl A."/>
            <person name="Liu W."/>
            <person name="Santuari L."/>
            <person name="Cao Q."/>
            <person name="Sharma T."/>
            <person name="Shen D."/>
            <person name="Roswanjaya Y."/>
            <person name="Wardhani T."/>
            <person name="Kalhor M.S."/>
            <person name="Jansen J."/>
            <person name="Van den Hoogen J."/>
            <person name="Gungor B."/>
            <person name="Hartog M."/>
            <person name="Hontelez J."/>
            <person name="Verver J."/>
            <person name="Yang W.-C."/>
            <person name="Schijlen E."/>
            <person name="Repin R."/>
            <person name="Schilthuizen M."/>
            <person name="Schranz E."/>
            <person name="Heidstra R."/>
            <person name="Miyata K."/>
            <person name="Fedorova E."/>
            <person name="Kohlen W."/>
            <person name="Bisseling T."/>
            <person name="Smit S."/>
            <person name="Geurts R."/>
        </authorList>
    </citation>
    <scope>NUCLEOTIDE SEQUENCE [LARGE SCALE GENOMIC DNA]</scope>
    <source>
        <strain evidence="8">cv. RG33-2</strain>
    </source>
</reference>
<comment type="subcellular location">
    <subcellularLocation>
        <location evidence="1">Secreted</location>
    </subcellularLocation>
</comment>